<accession>A0A5K8A4A7</accession>
<keyword evidence="3" id="KW-1185">Reference proteome</keyword>
<organism evidence="2 3">
    <name type="scientific">Desulfosarcina ovata subsp. ovata</name>
    <dbReference type="NCBI Taxonomy" id="2752305"/>
    <lineage>
        <taxon>Bacteria</taxon>
        <taxon>Pseudomonadati</taxon>
        <taxon>Thermodesulfobacteriota</taxon>
        <taxon>Desulfobacteria</taxon>
        <taxon>Desulfobacterales</taxon>
        <taxon>Desulfosarcinaceae</taxon>
        <taxon>Desulfosarcina</taxon>
    </lineage>
</organism>
<dbReference type="RefSeq" id="WP_155308817.1">
    <property type="nucleotide sequence ID" value="NZ_AP021879.1"/>
</dbReference>
<feature type="domain" description="PocR" evidence="1">
    <location>
        <begin position="6"/>
        <end position="164"/>
    </location>
</feature>
<name>A0A5K8A4A7_9BACT</name>
<dbReference type="InterPro" id="IPR018771">
    <property type="entry name" value="PocR_dom"/>
</dbReference>
<proteinExistence type="predicted"/>
<dbReference type="Proteomes" id="UP000422108">
    <property type="component" value="Chromosome"/>
</dbReference>
<dbReference type="Pfam" id="PF10114">
    <property type="entry name" value="PocR"/>
    <property type="match status" value="1"/>
</dbReference>
<evidence type="ECO:0000313" key="3">
    <source>
        <dbReference type="Proteomes" id="UP000422108"/>
    </source>
</evidence>
<evidence type="ECO:0000259" key="1">
    <source>
        <dbReference type="Pfam" id="PF10114"/>
    </source>
</evidence>
<gene>
    <name evidence="2" type="ORF">DSCOOX_05290</name>
</gene>
<dbReference type="AlphaFoldDB" id="A0A5K8A4A7"/>
<reference evidence="2 3" key="1">
    <citation type="submission" date="2019-11" db="EMBL/GenBank/DDBJ databases">
        <title>Comparative genomics of hydrocarbon-degrading Desulfosarcina strains.</title>
        <authorList>
            <person name="Watanabe M."/>
            <person name="Kojima H."/>
            <person name="Fukui M."/>
        </authorList>
    </citation>
    <scope>NUCLEOTIDE SEQUENCE [LARGE SCALE GENOMIC DNA]</scope>
    <source>
        <strain evidence="3">oXyS1</strain>
    </source>
</reference>
<evidence type="ECO:0000313" key="2">
    <source>
        <dbReference type="EMBL" id="BBO87349.1"/>
    </source>
</evidence>
<protein>
    <recommendedName>
        <fullName evidence="1">PocR domain-containing protein</fullName>
    </recommendedName>
</protein>
<dbReference type="EMBL" id="AP021879">
    <property type="protein sequence ID" value="BBO87349.1"/>
    <property type="molecule type" value="Genomic_DNA"/>
</dbReference>
<sequence length="167" mass="18292">MVQLTDLLPLEKWVELENEIHARSGLESNVFNTDGIRITDNKVWVNRLCPAIKATDKGQAFICAVAHMNLANQAREEGRPVIEECDAGLMKIVVPISVDGQFIGAIGACGLLPAGGEVDNFLINRITEIDEETVSELCEDLAVIETNSAEEVAQFIWEKIEAIVAET</sequence>